<accession>A0A4Y9Z0W0</accession>
<dbReference type="Gene3D" id="3.30.300.30">
    <property type="match status" value="1"/>
</dbReference>
<evidence type="ECO:0000259" key="7">
    <source>
        <dbReference type="Pfam" id="PF13193"/>
    </source>
</evidence>
<dbReference type="Gene3D" id="3.40.50.12780">
    <property type="entry name" value="N-terminal domain of ligase-like"/>
    <property type="match status" value="1"/>
</dbReference>
<feature type="domain" description="AMP-binding enzyme C-terminal" evidence="7">
    <location>
        <begin position="953"/>
        <end position="1035"/>
    </location>
</feature>
<dbReference type="GO" id="GO:0016208">
    <property type="term" value="F:AMP binding"/>
    <property type="evidence" value="ECO:0007669"/>
    <property type="project" value="InterPro"/>
</dbReference>
<dbReference type="InterPro" id="IPR032387">
    <property type="entry name" value="ACAS_N"/>
</dbReference>
<dbReference type="Pfam" id="PF13193">
    <property type="entry name" value="AMP-binding_C"/>
    <property type="match status" value="1"/>
</dbReference>
<dbReference type="PROSITE" id="PS00455">
    <property type="entry name" value="AMP_BINDING"/>
    <property type="match status" value="1"/>
</dbReference>
<gene>
    <name evidence="9" type="ORF">EVG20_g3933</name>
</gene>
<evidence type="ECO:0000256" key="2">
    <source>
        <dbReference type="ARBA" id="ARBA00013275"/>
    </source>
</evidence>
<keyword evidence="3" id="KW-0436">Ligase</keyword>
<evidence type="ECO:0000313" key="10">
    <source>
        <dbReference type="Proteomes" id="UP000298327"/>
    </source>
</evidence>
<comment type="similarity">
    <text evidence="1">Belongs to the ATP-dependent AMP-binding enzyme family.</text>
</comment>
<dbReference type="GO" id="GO:0005524">
    <property type="term" value="F:ATP binding"/>
    <property type="evidence" value="ECO:0007669"/>
    <property type="project" value="UniProtKB-KW"/>
</dbReference>
<dbReference type="InterPro" id="IPR042099">
    <property type="entry name" value="ANL_N_sf"/>
</dbReference>
<reference evidence="9 10" key="1">
    <citation type="submission" date="2019-02" db="EMBL/GenBank/DDBJ databases">
        <title>Genome sequencing of the rare red list fungi Dentipellis fragilis.</title>
        <authorList>
            <person name="Buettner E."/>
            <person name="Kellner H."/>
        </authorList>
    </citation>
    <scope>NUCLEOTIDE SEQUENCE [LARGE SCALE GENOMIC DNA]</scope>
    <source>
        <strain evidence="9 10">DSM 105465</strain>
    </source>
</reference>
<dbReference type="InterPro" id="IPR020845">
    <property type="entry name" value="AMP-binding_CS"/>
</dbReference>
<comment type="caution">
    <text evidence="9">The sequence shown here is derived from an EMBL/GenBank/DDBJ whole genome shotgun (WGS) entry which is preliminary data.</text>
</comment>
<dbReference type="GO" id="GO:0003987">
    <property type="term" value="F:acetate-CoA ligase activity"/>
    <property type="evidence" value="ECO:0007669"/>
    <property type="project" value="UniProtKB-EC"/>
</dbReference>
<protein>
    <recommendedName>
        <fullName evidence="2">acetate--CoA ligase</fullName>
        <ecNumber evidence="2">6.2.1.1</ecNumber>
    </recommendedName>
</protein>
<evidence type="ECO:0000256" key="4">
    <source>
        <dbReference type="ARBA" id="ARBA00022741"/>
    </source>
</evidence>
<dbReference type="FunFam" id="3.40.50.12780:FF:000001">
    <property type="entry name" value="Acetyl-coenzyme A synthetase"/>
    <property type="match status" value="1"/>
</dbReference>
<dbReference type="CDD" id="cd05966">
    <property type="entry name" value="ACS"/>
    <property type="match status" value="1"/>
</dbReference>
<dbReference type="GO" id="GO:0005829">
    <property type="term" value="C:cytosol"/>
    <property type="evidence" value="ECO:0007669"/>
    <property type="project" value="TreeGrafter"/>
</dbReference>
<evidence type="ECO:0000259" key="8">
    <source>
        <dbReference type="Pfam" id="PF16177"/>
    </source>
</evidence>
<evidence type="ECO:0000259" key="6">
    <source>
        <dbReference type="Pfam" id="PF00501"/>
    </source>
</evidence>
<dbReference type="InterPro" id="IPR025110">
    <property type="entry name" value="AMP-bd_C"/>
</dbReference>
<organism evidence="9 10">
    <name type="scientific">Dentipellis fragilis</name>
    <dbReference type="NCBI Taxonomy" id="205917"/>
    <lineage>
        <taxon>Eukaryota</taxon>
        <taxon>Fungi</taxon>
        <taxon>Dikarya</taxon>
        <taxon>Basidiomycota</taxon>
        <taxon>Agaricomycotina</taxon>
        <taxon>Agaricomycetes</taxon>
        <taxon>Russulales</taxon>
        <taxon>Hericiaceae</taxon>
        <taxon>Dentipellis</taxon>
    </lineage>
</organism>
<dbReference type="InterPro" id="IPR011904">
    <property type="entry name" value="Ac_CoA_lig"/>
</dbReference>
<dbReference type="NCBIfam" id="NF001208">
    <property type="entry name" value="PRK00174.1"/>
    <property type="match status" value="1"/>
</dbReference>
<dbReference type="OrthoDB" id="1706066at2759"/>
<evidence type="ECO:0000256" key="5">
    <source>
        <dbReference type="ARBA" id="ARBA00022840"/>
    </source>
</evidence>
<evidence type="ECO:0000256" key="3">
    <source>
        <dbReference type="ARBA" id="ARBA00022598"/>
    </source>
</evidence>
<dbReference type="SUPFAM" id="SSF56801">
    <property type="entry name" value="Acetyl-CoA synthetase-like"/>
    <property type="match status" value="1"/>
</dbReference>
<dbReference type="STRING" id="205917.A0A4Y9Z0W0"/>
<dbReference type="Pfam" id="PF00501">
    <property type="entry name" value="AMP-binding"/>
    <property type="match status" value="1"/>
</dbReference>
<dbReference type="InterPro" id="IPR045851">
    <property type="entry name" value="AMP-bd_C_sf"/>
</dbReference>
<dbReference type="PANTHER" id="PTHR24095">
    <property type="entry name" value="ACETYL-COENZYME A SYNTHETASE"/>
    <property type="match status" value="1"/>
</dbReference>
<keyword evidence="10" id="KW-1185">Reference proteome</keyword>
<keyword evidence="4" id="KW-0547">Nucleotide-binding</keyword>
<dbReference type="Pfam" id="PF16177">
    <property type="entry name" value="ACAS_N"/>
    <property type="match status" value="1"/>
</dbReference>
<name>A0A4Y9Z0W0_9AGAM</name>
<sequence>MAGAWVIAVLARGADVDVVKLVLDSKFAVVKVRKRAREALDHTMLRGRTAEISDHGLAKNLLIFSHVAARATRYGYKNGRAARSFKLAFLLPVARRRRRHIGNGSSEQTHLYTDRLPLAQFVFSLLLPTREVEDRTAEFSRFADAKSAPRSLWVLLPQHEKSRTPTHRLPSAVRIHRCPVEHASSTHPERLYPTRNAAPRARHTAVPHLPRSRPVGCPAFSRARRVRAPLACGDDVPQITPRWGRYHLLPPGWVCDHGPSRLADLWLVGAHAGAPSAERELRSRRAMSSRFTKKAFGGGPFRCTAPLGAGGGGNRFDLYIVQIWEFCTICLPGWGGGRDMDYDGAVPIGGARAEYGAGRLLPRISRGHGPITVPVQRFFLLSLLPHPSNHYAMAEETPAVPIHPVAPRLKGGHKKPHVGPHIHAYREVHKETVGHESDQWWAKVRISSPAQRAHTSSPPLFSHQMARETLYWDRPFHTVRAGSFEQGDIAWFPEGGLNASYNCVDRWAFKHPDKTAIIYEADEPNEGCLISYSELLREVCSVANVLKKLGVKKGDTVSVYLPMTWQAVAAFLACARVGAVHSVVFAGFSAEALRDRVIDCKSRVLLTSDEGKRGGKTIATKAIVDAALKECPDVEHVLVLKRTGNPVAWTEGRDLWWHEETAKVPRYCPPEVMSSEDPLFILYTSGSTGRPKGVVHTTAGYLLGAALTVKYVFDVHPDDKFACMADVGWITGHTYIVYGPLCNGVCTTVFESTPVYPTPSRYWQTVEKHKITQFYSAPTAIRLLRRLGSHHVEQHDLSTLRVLGSVGEPINPEAWNWYNEHVGKMQCAIVDTFWQTETGSIVVTPFPGAIETKPGSATVPFFGIEAVILDPTTGKELEGNNVEGVLVLKAPWPSIARSVYQDHQRYLDTYMKPYPGVFYTGDGASRDEHGYIWIKGRVDDVINVSGHRLSTAEIESALIMHPGVAETAVIGSADELTGQAVYAFVTLKPEFKYDPNDEAALTKELVLQVRKVIGPFAAPKKVYIVNDLPKTRSGKIMRRIMRKIVAGEGDQLGDLSTLAEPAVVEVIKAKVAESA</sequence>
<dbReference type="EMBL" id="SEOQ01000189">
    <property type="protein sequence ID" value="TFY67471.1"/>
    <property type="molecule type" value="Genomic_DNA"/>
</dbReference>
<dbReference type="GO" id="GO:0019427">
    <property type="term" value="P:acetyl-CoA biosynthetic process from acetate"/>
    <property type="evidence" value="ECO:0007669"/>
    <property type="project" value="InterPro"/>
</dbReference>
<keyword evidence="5" id="KW-0067">ATP-binding</keyword>
<proteinExistence type="inferred from homology"/>
<evidence type="ECO:0000313" key="9">
    <source>
        <dbReference type="EMBL" id="TFY67471.1"/>
    </source>
</evidence>
<feature type="domain" description="AMP-dependent synthetase/ligase" evidence="6">
    <location>
        <begin position="505"/>
        <end position="892"/>
    </location>
</feature>
<feature type="domain" description="Acetyl-coenzyme A synthetase N-terminal" evidence="8">
    <location>
        <begin position="457"/>
        <end position="503"/>
    </location>
</feature>
<dbReference type="EC" id="6.2.1.1" evidence="2"/>
<evidence type="ECO:0000256" key="1">
    <source>
        <dbReference type="ARBA" id="ARBA00006432"/>
    </source>
</evidence>
<dbReference type="PANTHER" id="PTHR24095:SF14">
    <property type="entry name" value="ACETYL-COENZYME A SYNTHETASE 1"/>
    <property type="match status" value="1"/>
</dbReference>
<dbReference type="AlphaFoldDB" id="A0A4Y9Z0W0"/>
<dbReference type="NCBIfam" id="TIGR02188">
    <property type="entry name" value="Ac_CoA_lig_AcsA"/>
    <property type="match status" value="1"/>
</dbReference>
<dbReference type="Proteomes" id="UP000298327">
    <property type="component" value="Unassembled WGS sequence"/>
</dbReference>
<dbReference type="InterPro" id="IPR000873">
    <property type="entry name" value="AMP-dep_synth/lig_dom"/>
</dbReference>